<comment type="caution">
    <text evidence="2">The sequence shown here is derived from an EMBL/GenBank/DDBJ whole genome shotgun (WGS) entry which is preliminary data.</text>
</comment>
<name>A0ABR5GTP2_9HYPH</name>
<keyword evidence="1" id="KW-0732">Signal</keyword>
<keyword evidence="3" id="KW-1185">Reference proteome</keyword>
<feature type="chain" id="PRO_5046421726" evidence="1">
    <location>
        <begin position="25"/>
        <end position="136"/>
    </location>
</feature>
<proteinExistence type="predicted"/>
<dbReference type="Proteomes" id="UP000035947">
    <property type="component" value="Unassembled WGS sequence"/>
</dbReference>
<protein>
    <submittedName>
        <fullName evidence="2">Uncharacterized protein</fullName>
    </submittedName>
</protein>
<dbReference type="EMBL" id="JXOD01000245">
    <property type="protein sequence ID" value="KMO12765.1"/>
    <property type="molecule type" value="Genomic_DNA"/>
</dbReference>
<evidence type="ECO:0000256" key="1">
    <source>
        <dbReference type="SAM" id="SignalP"/>
    </source>
</evidence>
<evidence type="ECO:0000313" key="2">
    <source>
        <dbReference type="EMBL" id="KMO12765.1"/>
    </source>
</evidence>
<sequence length="136" mass="14024">MKTMPTIATLALLGGGLAAGPAGAEVTRFETVAAETPALQGRSFGERGRAEKITGRATIALDPADPHNAVIADIALSPRNAEGRVEATADVVLLRPEHPNGLLLVEIPNRGRKLIGPLVEGSSTEASGRLEQADDA</sequence>
<organism evidence="2 3">
    <name type="scientific">Methylobacterium platani JCM 14648</name>
    <dbReference type="NCBI Taxonomy" id="1295136"/>
    <lineage>
        <taxon>Bacteria</taxon>
        <taxon>Pseudomonadati</taxon>
        <taxon>Pseudomonadota</taxon>
        <taxon>Alphaproteobacteria</taxon>
        <taxon>Hyphomicrobiales</taxon>
        <taxon>Methylobacteriaceae</taxon>
        <taxon>Methylobacterium</taxon>
    </lineage>
</organism>
<evidence type="ECO:0000313" key="3">
    <source>
        <dbReference type="Proteomes" id="UP000035947"/>
    </source>
</evidence>
<feature type="signal peptide" evidence="1">
    <location>
        <begin position="1"/>
        <end position="24"/>
    </location>
</feature>
<reference evidence="2 3" key="1">
    <citation type="submission" date="2015-01" db="EMBL/GenBank/DDBJ databases">
        <title>Genome sequencing of Methylobacterium platani JCM14648 type strain.</title>
        <authorList>
            <person name="Chaudhry V."/>
            <person name="Patil P.B."/>
        </authorList>
    </citation>
    <scope>NUCLEOTIDE SEQUENCE [LARGE SCALE GENOMIC DNA]</scope>
    <source>
        <strain evidence="2 3">JCM 14648</strain>
    </source>
</reference>
<accession>A0ABR5GTP2</accession>
<gene>
    <name evidence="2" type="ORF">SQ03_23645</name>
</gene>
<feature type="non-terminal residue" evidence="2">
    <location>
        <position position="136"/>
    </location>
</feature>